<evidence type="ECO:0000256" key="13">
    <source>
        <dbReference type="ARBA" id="ARBA00048988"/>
    </source>
</evidence>
<evidence type="ECO:0000256" key="3">
    <source>
        <dbReference type="ARBA" id="ARBA00022763"/>
    </source>
</evidence>
<keyword evidence="3" id="KW-0227">DNA damage</keyword>
<dbReference type="GO" id="GO:0005829">
    <property type="term" value="C:cytosol"/>
    <property type="evidence" value="ECO:0007669"/>
    <property type="project" value="TreeGrafter"/>
</dbReference>
<evidence type="ECO:0000256" key="15">
    <source>
        <dbReference type="SAM" id="MobiDB-lite"/>
    </source>
</evidence>
<reference evidence="18" key="1">
    <citation type="submission" date="2019-11" db="EMBL/GenBank/DDBJ databases">
        <authorList>
            <person name="Feng L."/>
        </authorList>
    </citation>
    <scope>NUCLEOTIDE SEQUENCE</scope>
    <source>
        <strain evidence="18">PclaraLFYP37</strain>
    </source>
</reference>
<dbReference type="Gene3D" id="3.90.320.10">
    <property type="match status" value="1"/>
</dbReference>
<keyword evidence="10" id="KW-0413">Isomerase</keyword>
<dbReference type="EMBL" id="CACRUT010000013">
    <property type="protein sequence ID" value="VYU08102.1"/>
    <property type="molecule type" value="Genomic_DNA"/>
</dbReference>
<dbReference type="GO" id="GO:0000725">
    <property type="term" value="P:recombinational repair"/>
    <property type="evidence" value="ECO:0007669"/>
    <property type="project" value="TreeGrafter"/>
</dbReference>
<feature type="binding site" evidence="14">
    <location>
        <begin position="10"/>
        <end position="17"/>
    </location>
    <ligand>
        <name>ATP</name>
        <dbReference type="ChEBI" id="CHEBI:30616"/>
    </ligand>
</feature>
<dbReference type="InterPro" id="IPR014016">
    <property type="entry name" value="UvrD-like_ATP-bd"/>
</dbReference>
<dbReference type="Gene3D" id="3.40.50.300">
    <property type="entry name" value="P-loop containing nucleotide triphosphate hydrolases"/>
    <property type="match status" value="4"/>
</dbReference>
<dbReference type="InterPro" id="IPR000212">
    <property type="entry name" value="DNA_helicase_UvrD/REP"/>
</dbReference>
<evidence type="ECO:0000259" key="17">
    <source>
        <dbReference type="PROSITE" id="PS51217"/>
    </source>
</evidence>
<evidence type="ECO:0000256" key="5">
    <source>
        <dbReference type="ARBA" id="ARBA00022806"/>
    </source>
</evidence>
<dbReference type="GO" id="GO:0005524">
    <property type="term" value="F:ATP binding"/>
    <property type="evidence" value="ECO:0007669"/>
    <property type="project" value="UniProtKB-UniRule"/>
</dbReference>
<keyword evidence="7 14" id="KW-0067">ATP-binding</keyword>
<dbReference type="EC" id="5.6.2.4" evidence="12"/>
<organism evidence="18">
    <name type="scientific">Paraprevotella clara</name>
    <dbReference type="NCBI Taxonomy" id="454154"/>
    <lineage>
        <taxon>Bacteria</taxon>
        <taxon>Pseudomonadati</taxon>
        <taxon>Bacteroidota</taxon>
        <taxon>Bacteroidia</taxon>
        <taxon>Bacteroidales</taxon>
        <taxon>Prevotellaceae</taxon>
        <taxon>Paraprevotella</taxon>
    </lineage>
</organism>
<keyword evidence="1" id="KW-0540">Nuclease</keyword>
<proteinExistence type="predicted"/>
<evidence type="ECO:0000256" key="7">
    <source>
        <dbReference type="ARBA" id="ARBA00022840"/>
    </source>
</evidence>
<comment type="catalytic activity">
    <reaction evidence="13">
        <text>ATP + H2O = ADP + phosphate + H(+)</text>
        <dbReference type="Rhea" id="RHEA:13065"/>
        <dbReference type="ChEBI" id="CHEBI:15377"/>
        <dbReference type="ChEBI" id="CHEBI:15378"/>
        <dbReference type="ChEBI" id="CHEBI:30616"/>
        <dbReference type="ChEBI" id="CHEBI:43474"/>
        <dbReference type="ChEBI" id="CHEBI:456216"/>
        <dbReference type="EC" id="5.6.2.4"/>
    </reaction>
</comment>
<dbReference type="InterPro" id="IPR011604">
    <property type="entry name" value="PDDEXK-like_dom_sf"/>
</dbReference>
<feature type="region of interest" description="Disordered" evidence="15">
    <location>
        <begin position="855"/>
        <end position="887"/>
    </location>
</feature>
<accession>A0A6N3BW59</accession>
<evidence type="ECO:0000256" key="1">
    <source>
        <dbReference type="ARBA" id="ARBA00022722"/>
    </source>
</evidence>
<gene>
    <name evidence="18" type="primary">uvrD</name>
    <name evidence="18" type="ORF">PCLFYP37_01862</name>
</gene>
<dbReference type="GO" id="GO:0004527">
    <property type="term" value="F:exonuclease activity"/>
    <property type="evidence" value="ECO:0007669"/>
    <property type="project" value="UniProtKB-KW"/>
</dbReference>
<dbReference type="Pfam" id="PF00580">
    <property type="entry name" value="UvrD-helicase"/>
    <property type="match status" value="1"/>
</dbReference>
<dbReference type="InterPro" id="IPR027417">
    <property type="entry name" value="P-loop_NTPase"/>
</dbReference>
<protein>
    <recommendedName>
        <fullName evidence="12">DNA 3'-5' helicase</fullName>
        <ecNumber evidence="12">5.6.2.4</ecNumber>
    </recommendedName>
</protein>
<evidence type="ECO:0000256" key="9">
    <source>
        <dbReference type="ARBA" id="ARBA00023204"/>
    </source>
</evidence>
<dbReference type="GO" id="GO:0003677">
    <property type="term" value="F:DNA binding"/>
    <property type="evidence" value="ECO:0007669"/>
    <property type="project" value="UniProtKB-KW"/>
</dbReference>
<sequence length="1082" mass="125246">MKSSLTVYKASAGSGKTFTLAIQYIKTLIEQESRHAYSHILAVTFTNKATAEMKDRILQQLYGIWKGLPSSANYLESLQKELRADGIELPEEEIRSRAGSALCHILHDYNRFRVETIDSFFQSVLKNLAHELSLTANLKVDLNDKEVLHAAVDHIMERLHLTPIILNWILEYVDDRISNNERWDIAREVKSFAAWIFKEAYLAREHEMREVLRENKRIGELRTALNYELHASLDVVQSAAANFRAEMEAWGLGFDQFSRGGTIDTYLRRIEDGNIRAEFGSTLQGYTENAEKMLRKADRSVAALVEAAAHFSELLAELRGFQTEQLVRHTSASLALKHLNPLRLLGVIDEEVTALNHENNRFLLAKTPILLHELIEENDAPFIFEKMGAFFHHVMIDEFQDTSTMQWKNFKILLLESMASGFGNLIVGDVKQSIYRWRNGDWTILKNIEKEMAVHRPDIRNLAINYRSERRIIAFNNALFTAAAEELDRLTPDAPIRMAEAYGDVAQQCRPDKGNDGYVQIRFFDEKDKEDDWETRMLDELCEQIRTLHEAGLPYGEMAILLRYRRHADPIIRHFAERFGDRVKLVSDEAFLLSSSLSVNLLIAAMRYMADTEDRVSLAFLALHSGKPTEADANLLASRPLETFLPGTYLNRMEELKTLPLYELQEELYKIFDLGRIPDEDAYLFAYFDQVTAYLQDNPSDLRSFLTYWDETLSGASIPSGEVDGIRIFTVHQSKGLQFHTVFVPYCDWNIEQDTRGFNRRNDLLWCETHEPPYDSLPVIPITIEAAMRDSVFSREYEEEHLQRRVDALNTLYVTFTRAEKNLLAWCRTRYTMDERSTTGDLLYHALPRALDGVEETDGENGETSLFTYGEPVTSYSSGRKTSDNRMETDYRPVPVVMHSYEARIDFCQSNRAEEFLDAFSDTDKPRHSRNDKRRMGILMHKIFSTIYTRDDVEKALRTLETEGLIGTQPEMDALKQQVEKAFALPEVARWFDGTMQLYNECPILTQEYYEETGKYGTYRPDRVMFGKDEITVVDFKFGRPHDEYRDQVGGYMKQLHLMEPDRRVKGYLWYILNNRLEEVQV</sequence>
<dbReference type="PANTHER" id="PTHR11070:SF67">
    <property type="entry name" value="DNA 3'-5' HELICASE"/>
    <property type="match status" value="1"/>
</dbReference>
<evidence type="ECO:0000256" key="14">
    <source>
        <dbReference type="PROSITE-ProRule" id="PRU00560"/>
    </source>
</evidence>
<keyword evidence="6" id="KW-0269">Exonuclease</keyword>
<evidence type="ECO:0000259" key="16">
    <source>
        <dbReference type="PROSITE" id="PS51198"/>
    </source>
</evidence>
<dbReference type="PANTHER" id="PTHR11070">
    <property type="entry name" value="UVRD / RECB / PCRA DNA HELICASE FAMILY MEMBER"/>
    <property type="match status" value="1"/>
</dbReference>
<evidence type="ECO:0000256" key="11">
    <source>
        <dbReference type="ARBA" id="ARBA00034617"/>
    </source>
</evidence>
<evidence type="ECO:0000256" key="6">
    <source>
        <dbReference type="ARBA" id="ARBA00022839"/>
    </source>
</evidence>
<keyword evidence="8" id="KW-0238">DNA-binding</keyword>
<keyword evidence="2 14" id="KW-0547">Nucleotide-binding</keyword>
<evidence type="ECO:0000256" key="8">
    <source>
        <dbReference type="ARBA" id="ARBA00023125"/>
    </source>
</evidence>
<dbReference type="PROSITE" id="PS51217">
    <property type="entry name" value="UVRD_HELICASE_CTER"/>
    <property type="match status" value="1"/>
</dbReference>
<dbReference type="RefSeq" id="WP_412441617.1">
    <property type="nucleotide sequence ID" value="NZ_CACRUT010000013.1"/>
</dbReference>
<feature type="domain" description="UvrD-like helicase ATP-binding" evidence="16">
    <location>
        <begin position="1"/>
        <end position="469"/>
    </location>
</feature>
<dbReference type="GO" id="GO:0043138">
    <property type="term" value="F:3'-5' DNA helicase activity"/>
    <property type="evidence" value="ECO:0007669"/>
    <property type="project" value="UniProtKB-EC"/>
</dbReference>
<evidence type="ECO:0000256" key="12">
    <source>
        <dbReference type="ARBA" id="ARBA00034808"/>
    </source>
</evidence>
<evidence type="ECO:0000256" key="4">
    <source>
        <dbReference type="ARBA" id="ARBA00022801"/>
    </source>
</evidence>
<dbReference type="InterPro" id="IPR014017">
    <property type="entry name" value="DNA_helicase_UvrD-like_C"/>
</dbReference>
<keyword evidence="5 14" id="KW-0347">Helicase</keyword>
<dbReference type="AlphaFoldDB" id="A0A6N3BW59"/>
<evidence type="ECO:0000256" key="2">
    <source>
        <dbReference type="ARBA" id="ARBA00022741"/>
    </source>
</evidence>
<name>A0A6N3BW59_9BACT</name>
<feature type="domain" description="UvrD-like helicase C-terminal" evidence="17">
    <location>
        <begin position="488"/>
        <end position="736"/>
    </location>
</feature>
<comment type="catalytic activity">
    <reaction evidence="11">
        <text>Couples ATP hydrolysis with the unwinding of duplex DNA by translocating in the 3'-5' direction.</text>
        <dbReference type="EC" id="5.6.2.4"/>
    </reaction>
</comment>
<keyword evidence="9" id="KW-0234">DNA repair</keyword>
<evidence type="ECO:0000313" key="18">
    <source>
        <dbReference type="EMBL" id="VYU08102.1"/>
    </source>
</evidence>
<keyword evidence="4 14" id="KW-0378">Hydrolase</keyword>
<evidence type="ECO:0000256" key="10">
    <source>
        <dbReference type="ARBA" id="ARBA00023235"/>
    </source>
</evidence>
<dbReference type="PROSITE" id="PS51198">
    <property type="entry name" value="UVRD_HELICASE_ATP_BIND"/>
    <property type="match status" value="1"/>
</dbReference>
<dbReference type="SUPFAM" id="SSF52540">
    <property type="entry name" value="P-loop containing nucleoside triphosphate hydrolases"/>
    <property type="match status" value="1"/>
</dbReference>